<dbReference type="EMBL" id="JAUJEA010000002">
    <property type="protein sequence ID" value="MDN5201333.1"/>
    <property type="molecule type" value="Genomic_DNA"/>
</dbReference>
<gene>
    <name evidence="2" type="ORF">QQ008_08170</name>
</gene>
<dbReference type="Pfam" id="PF10988">
    <property type="entry name" value="DUF2807"/>
    <property type="match status" value="1"/>
</dbReference>
<dbReference type="InterPro" id="IPR021255">
    <property type="entry name" value="DUF2807"/>
</dbReference>
<feature type="domain" description="Putative auto-transporter adhesin head GIN" evidence="1">
    <location>
        <begin position="58"/>
        <end position="191"/>
    </location>
</feature>
<organism evidence="2 3">
    <name type="scientific">Splendidivirga corallicola</name>
    <dbReference type="NCBI Taxonomy" id="3051826"/>
    <lineage>
        <taxon>Bacteria</taxon>
        <taxon>Pseudomonadati</taxon>
        <taxon>Bacteroidota</taxon>
        <taxon>Cytophagia</taxon>
        <taxon>Cytophagales</taxon>
        <taxon>Splendidivirgaceae</taxon>
        <taxon>Splendidivirga</taxon>
    </lineage>
</organism>
<evidence type="ECO:0000259" key="1">
    <source>
        <dbReference type="Pfam" id="PF10988"/>
    </source>
</evidence>
<accession>A0ABT8KNN8</accession>
<keyword evidence="3" id="KW-1185">Reference proteome</keyword>
<protein>
    <submittedName>
        <fullName evidence="2">DUF2807 domain-containing protein</fullName>
    </submittedName>
</protein>
<dbReference type="Gene3D" id="2.160.20.120">
    <property type="match status" value="1"/>
</dbReference>
<name>A0ABT8KNN8_9BACT</name>
<dbReference type="Proteomes" id="UP001172082">
    <property type="component" value="Unassembled WGS sequence"/>
</dbReference>
<evidence type="ECO:0000313" key="3">
    <source>
        <dbReference type="Proteomes" id="UP001172082"/>
    </source>
</evidence>
<dbReference type="RefSeq" id="WP_346751359.1">
    <property type="nucleotide sequence ID" value="NZ_JAUJEA010000002.1"/>
</dbReference>
<comment type="caution">
    <text evidence="2">The sequence shown here is derived from an EMBL/GenBank/DDBJ whole genome shotgun (WGS) entry which is preliminary data.</text>
</comment>
<evidence type="ECO:0000313" key="2">
    <source>
        <dbReference type="EMBL" id="MDN5201333.1"/>
    </source>
</evidence>
<proteinExistence type="predicted"/>
<reference evidence="2" key="1">
    <citation type="submission" date="2023-06" db="EMBL/GenBank/DDBJ databases">
        <title>Genomic of Parafulvivirga corallium.</title>
        <authorList>
            <person name="Wang G."/>
        </authorList>
    </citation>
    <scope>NUCLEOTIDE SEQUENCE</scope>
    <source>
        <strain evidence="2">BMA10</strain>
    </source>
</reference>
<sequence length="236" mass="25837">MKTRLKNSNKILLALFALLLLCEIVAVADIGLKIRKFTNSDAGSSPSIENPISKDLPDFHSIDVSAPFHLSLKHSDKSQILFLKDDNTSDSIKTVVENGILYVKGTYQGRLETSAIEIYTPDIRKVIITGSASINLRSFALDSLCIDLKNGASIYCNDLNVDYLSLKAQDGAQFSVYKGSIGHLSTSLANRVNADLGDTDISYLSGELKDRSQLYLKGGVDSISARIDKRAKLNKY</sequence>